<sequence>MMRGFVIPACLSTAMVAAACGPASAFWQRSQVSACSDATSNAERERLRCWELNAYADPGWPALGRAGGAYLLPAPPVAPHGRGHKGGGVTRRLG</sequence>
<evidence type="ECO:0000256" key="1">
    <source>
        <dbReference type="SAM" id="SignalP"/>
    </source>
</evidence>
<accession>A0A9E8A7A4</accession>
<feature type="signal peptide" evidence="1">
    <location>
        <begin position="1"/>
        <end position="25"/>
    </location>
</feature>
<dbReference type="EMBL" id="CP102774">
    <property type="protein sequence ID" value="UZF88865.1"/>
    <property type="molecule type" value="Genomic_DNA"/>
</dbReference>
<protein>
    <submittedName>
        <fullName evidence="2">Uncharacterized protein</fullName>
    </submittedName>
</protein>
<gene>
    <name evidence="2" type="ORF">NWE54_08800</name>
</gene>
<evidence type="ECO:0000313" key="2">
    <source>
        <dbReference type="EMBL" id="UZF88865.1"/>
    </source>
</evidence>
<reference evidence="2" key="1">
    <citation type="submission" date="2022-08" db="EMBL/GenBank/DDBJ databases">
        <title>Complete Genome Sequences of 2 Bosea sp. soil isolates.</title>
        <authorList>
            <person name="Alvarez Arevalo M."/>
            <person name="Sterndorff E.B."/>
            <person name="Faurdal D."/>
            <person name="Joergensen T.S."/>
            <person name="Weber T."/>
        </authorList>
    </citation>
    <scope>NUCLEOTIDE SEQUENCE</scope>
    <source>
        <strain evidence="2">NBC_00436</strain>
    </source>
</reference>
<dbReference type="PROSITE" id="PS51257">
    <property type="entry name" value="PROKAR_LIPOPROTEIN"/>
    <property type="match status" value="1"/>
</dbReference>
<feature type="chain" id="PRO_5039113183" evidence="1">
    <location>
        <begin position="26"/>
        <end position="94"/>
    </location>
</feature>
<organism evidence="2">
    <name type="scientific">Bosea sp. NBC_00436</name>
    <dbReference type="NCBI Taxonomy" id="2969620"/>
    <lineage>
        <taxon>Bacteria</taxon>
        <taxon>Pseudomonadati</taxon>
        <taxon>Pseudomonadota</taxon>
        <taxon>Alphaproteobacteria</taxon>
        <taxon>Hyphomicrobiales</taxon>
        <taxon>Boseaceae</taxon>
        <taxon>Bosea</taxon>
    </lineage>
</organism>
<proteinExistence type="predicted"/>
<name>A0A9E8A7A4_9HYPH</name>
<dbReference type="AlphaFoldDB" id="A0A9E8A7A4"/>
<keyword evidence="1" id="KW-0732">Signal</keyword>